<evidence type="ECO:0000256" key="1">
    <source>
        <dbReference type="SAM" id="SignalP"/>
    </source>
</evidence>
<evidence type="ECO:0000313" key="2">
    <source>
        <dbReference type="EMBL" id="GEP55724.1"/>
    </source>
</evidence>
<evidence type="ECO:0000313" key="3">
    <source>
        <dbReference type="Proteomes" id="UP000321058"/>
    </source>
</evidence>
<organism evidence="2 3">
    <name type="scientific">Reyranella soli</name>
    <dbReference type="NCBI Taxonomy" id="1230389"/>
    <lineage>
        <taxon>Bacteria</taxon>
        <taxon>Pseudomonadati</taxon>
        <taxon>Pseudomonadota</taxon>
        <taxon>Alphaproteobacteria</taxon>
        <taxon>Hyphomicrobiales</taxon>
        <taxon>Reyranellaceae</taxon>
        <taxon>Reyranella</taxon>
    </lineage>
</organism>
<accession>A0A512N9R8</accession>
<comment type="caution">
    <text evidence="2">The sequence shown here is derived from an EMBL/GenBank/DDBJ whole genome shotgun (WGS) entry which is preliminary data.</text>
</comment>
<gene>
    <name evidence="2" type="ORF">RSO01_28900</name>
</gene>
<name>A0A512N9R8_9HYPH</name>
<feature type="signal peptide" evidence="1">
    <location>
        <begin position="1"/>
        <end position="25"/>
    </location>
</feature>
<keyword evidence="1" id="KW-0732">Signal</keyword>
<dbReference type="AlphaFoldDB" id="A0A512N9R8"/>
<sequence length="106" mass="10561">MKRLRLFAGLLGCLAILAASLSVVAYVPAQAQAAASEPCDHCPDCKGAPCPPALTTCASACVAASPALAAAPVALPLQTASTQLPSATAVALRGLDRPPDPYPPRA</sequence>
<dbReference type="Proteomes" id="UP000321058">
    <property type="component" value="Unassembled WGS sequence"/>
</dbReference>
<keyword evidence="3" id="KW-1185">Reference proteome</keyword>
<reference evidence="2 3" key="1">
    <citation type="submission" date="2019-07" db="EMBL/GenBank/DDBJ databases">
        <title>Whole genome shotgun sequence of Reyranella soli NBRC 108950.</title>
        <authorList>
            <person name="Hosoyama A."/>
            <person name="Uohara A."/>
            <person name="Ohji S."/>
            <person name="Ichikawa N."/>
        </authorList>
    </citation>
    <scope>NUCLEOTIDE SEQUENCE [LARGE SCALE GENOMIC DNA]</scope>
    <source>
        <strain evidence="2 3">NBRC 108950</strain>
    </source>
</reference>
<protein>
    <submittedName>
        <fullName evidence="2">Uncharacterized protein</fullName>
    </submittedName>
</protein>
<feature type="chain" id="PRO_5022121523" evidence="1">
    <location>
        <begin position="26"/>
        <end position="106"/>
    </location>
</feature>
<dbReference type="EMBL" id="BKAJ01000045">
    <property type="protein sequence ID" value="GEP55724.1"/>
    <property type="molecule type" value="Genomic_DNA"/>
</dbReference>
<proteinExistence type="predicted"/>